<evidence type="ECO:0000313" key="1">
    <source>
        <dbReference type="EMBL" id="GAI43553.1"/>
    </source>
</evidence>
<proteinExistence type="predicted"/>
<reference evidence="1" key="1">
    <citation type="journal article" date="2014" name="Front. Microbiol.">
        <title>High frequency of phylogenetically diverse reductive dehalogenase-homologous genes in deep subseafloor sedimentary metagenomes.</title>
        <authorList>
            <person name="Kawai M."/>
            <person name="Futagami T."/>
            <person name="Toyoda A."/>
            <person name="Takaki Y."/>
            <person name="Nishi S."/>
            <person name="Hori S."/>
            <person name="Arai W."/>
            <person name="Tsubouchi T."/>
            <person name="Morono Y."/>
            <person name="Uchiyama I."/>
            <person name="Ito T."/>
            <person name="Fujiyama A."/>
            <person name="Inagaki F."/>
            <person name="Takami H."/>
        </authorList>
    </citation>
    <scope>NUCLEOTIDE SEQUENCE</scope>
    <source>
        <strain evidence="1">Expedition CK06-06</strain>
    </source>
</reference>
<dbReference type="EMBL" id="BARV01031964">
    <property type="protein sequence ID" value="GAI43553.1"/>
    <property type="molecule type" value="Genomic_DNA"/>
</dbReference>
<dbReference type="AlphaFoldDB" id="X1NJ02"/>
<gene>
    <name evidence="1" type="ORF">S06H3_50478</name>
</gene>
<name>X1NJ02_9ZZZZ</name>
<organism evidence="1">
    <name type="scientific">marine sediment metagenome</name>
    <dbReference type="NCBI Taxonomy" id="412755"/>
    <lineage>
        <taxon>unclassified sequences</taxon>
        <taxon>metagenomes</taxon>
        <taxon>ecological metagenomes</taxon>
    </lineage>
</organism>
<protein>
    <submittedName>
        <fullName evidence="1">Uncharacterized protein</fullName>
    </submittedName>
</protein>
<comment type="caution">
    <text evidence="1">The sequence shown here is derived from an EMBL/GenBank/DDBJ whole genome shotgun (WGS) entry which is preliminary data.</text>
</comment>
<sequence>MVSKYSKYEFVKGNNCNISASYDDGINSTQLESLQITESKYGTFKIDKLTGVLSVATGYNDKFIITETGDNFKSLNVNGKYEKITIGIPANLDYRFKANIKYPDLDINEENFTCKTKIIENSTIEYDAVKGKEYEGMPEIKVEGYDVSLSIIDY</sequence>
<accession>X1NJ02</accession>